<comment type="subcellular location">
    <subcellularLocation>
        <location evidence="1">Cell membrane</location>
        <topology evidence="1">Multi-pass membrane protein</topology>
    </subcellularLocation>
</comment>
<dbReference type="PANTHER" id="PTHR33452:SF1">
    <property type="entry name" value="INNER MEMBRANE PROTEIN YPHA-RELATED"/>
    <property type="match status" value="1"/>
</dbReference>
<feature type="transmembrane region" description="Helical" evidence="7">
    <location>
        <begin position="12"/>
        <end position="33"/>
    </location>
</feature>
<protein>
    <recommendedName>
        <fullName evidence="10">DoxX family protein</fullName>
    </recommendedName>
</protein>
<comment type="caution">
    <text evidence="8">The sequence shown here is derived from an EMBL/GenBank/DDBJ whole genome shotgun (WGS) entry which is preliminary data.</text>
</comment>
<keyword evidence="3" id="KW-1003">Cell membrane</keyword>
<sequence length="129" mass="14015">MDFIDKTLRTHGAMVGRMLIGLLFLFSGVGIVMNGVDGFVGMIETRGLPMASLLAWVVVLIKIAAGGALMLGYKTKEAALALLVFTLLATIFYHMNLEDVNLFKNLAIVGGLMYVYIYGPGPGWKLKMN</sequence>
<evidence type="ECO:0000256" key="3">
    <source>
        <dbReference type="ARBA" id="ARBA00022475"/>
    </source>
</evidence>
<dbReference type="PANTHER" id="PTHR33452">
    <property type="entry name" value="OXIDOREDUCTASE CATD-RELATED"/>
    <property type="match status" value="1"/>
</dbReference>
<organism evidence="8 9">
    <name type="scientific">Candidatus Kaiserbacteria bacterium CG10_big_fil_rev_8_21_14_0_10_44_10</name>
    <dbReference type="NCBI Taxonomy" id="1974606"/>
    <lineage>
        <taxon>Bacteria</taxon>
        <taxon>Candidatus Kaiseribacteriota</taxon>
    </lineage>
</organism>
<gene>
    <name evidence="8" type="ORF">COU14_00965</name>
</gene>
<feature type="transmembrane region" description="Helical" evidence="7">
    <location>
        <begin position="78"/>
        <end position="96"/>
    </location>
</feature>
<keyword evidence="4 7" id="KW-0812">Transmembrane</keyword>
<evidence type="ECO:0000256" key="1">
    <source>
        <dbReference type="ARBA" id="ARBA00004651"/>
    </source>
</evidence>
<evidence type="ECO:0000256" key="5">
    <source>
        <dbReference type="ARBA" id="ARBA00022989"/>
    </source>
</evidence>
<dbReference type="InterPro" id="IPR051907">
    <property type="entry name" value="DoxX-like_oxidoreductase"/>
</dbReference>
<feature type="transmembrane region" description="Helical" evidence="7">
    <location>
        <begin position="102"/>
        <end position="119"/>
    </location>
</feature>
<dbReference type="AlphaFoldDB" id="A0A2H0UI31"/>
<keyword evidence="5 7" id="KW-1133">Transmembrane helix</keyword>
<dbReference type="GO" id="GO:0005886">
    <property type="term" value="C:plasma membrane"/>
    <property type="evidence" value="ECO:0007669"/>
    <property type="project" value="UniProtKB-SubCell"/>
</dbReference>
<evidence type="ECO:0000256" key="7">
    <source>
        <dbReference type="SAM" id="Phobius"/>
    </source>
</evidence>
<feature type="transmembrane region" description="Helical" evidence="7">
    <location>
        <begin position="53"/>
        <end position="71"/>
    </location>
</feature>
<reference evidence="9" key="1">
    <citation type="submission" date="2017-09" db="EMBL/GenBank/DDBJ databases">
        <title>Depth-based differentiation of microbial function through sediment-hosted aquifers and enrichment of novel symbionts in the deep terrestrial subsurface.</title>
        <authorList>
            <person name="Probst A.J."/>
            <person name="Ladd B."/>
            <person name="Jarett J.K."/>
            <person name="Geller-Mcgrath D.E."/>
            <person name="Sieber C.M.K."/>
            <person name="Emerson J.B."/>
            <person name="Anantharaman K."/>
            <person name="Thomas B.C."/>
            <person name="Malmstrom R."/>
            <person name="Stieglmeier M."/>
            <person name="Klingl A."/>
            <person name="Woyke T."/>
            <person name="Ryan C.M."/>
            <person name="Banfield J.F."/>
        </authorList>
    </citation>
    <scope>NUCLEOTIDE SEQUENCE [LARGE SCALE GENOMIC DNA]</scope>
</reference>
<dbReference type="EMBL" id="PFBG01000012">
    <property type="protein sequence ID" value="PIR86049.1"/>
    <property type="molecule type" value="Genomic_DNA"/>
</dbReference>
<proteinExistence type="inferred from homology"/>
<evidence type="ECO:0000256" key="6">
    <source>
        <dbReference type="ARBA" id="ARBA00023136"/>
    </source>
</evidence>
<name>A0A2H0UI31_9BACT</name>
<evidence type="ECO:0008006" key="10">
    <source>
        <dbReference type="Google" id="ProtNLM"/>
    </source>
</evidence>
<evidence type="ECO:0000313" key="9">
    <source>
        <dbReference type="Proteomes" id="UP000229612"/>
    </source>
</evidence>
<evidence type="ECO:0000256" key="2">
    <source>
        <dbReference type="ARBA" id="ARBA00006679"/>
    </source>
</evidence>
<dbReference type="Pfam" id="PF07681">
    <property type="entry name" value="DoxX"/>
    <property type="match status" value="1"/>
</dbReference>
<keyword evidence="6 7" id="KW-0472">Membrane</keyword>
<accession>A0A2H0UI31</accession>
<evidence type="ECO:0000313" key="8">
    <source>
        <dbReference type="EMBL" id="PIR86049.1"/>
    </source>
</evidence>
<dbReference type="InterPro" id="IPR032808">
    <property type="entry name" value="DoxX"/>
</dbReference>
<evidence type="ECO:0000256" key="4">
    <source>
        <dbReference type="ARBA" id="ARBA00022692"/>
    </source>
</evidence>
<dbReference type="Proteomes" id="UP000229612">
    <property type="component" value="Unassembled WGS sequence"/>
</dbReference>
<comment type="similarity">
    <text evidence="2">Belongs to the DoxX family.</text>
</comment>